<accession>A0A1V0S9I5</accession>
<dbReference type="EMBL" id="KY684083">
    <property type="protein sequence ID" value="ARF08375.1"/>
    <property type="molecule type" value="Genomic_DNA"/>
</dbReference>
<evidence type="ECO:0000256" key="1">
    <source>
        <dbReference type="SAM" id="Phobius"/>
    </source>
</evidence>
<keyword evidence="1" id="KW-0472">Membrane</keyword>
<gene>
    <name evidence="2" type="ORF">Catovirus_1_425</name>
</gene>
<name>A0A1V0S9I5_9VIRU</name>
<keyword evidence="1" id="KW-1133">Transmembrane helix</keyword>
<feature type="transmembrane region" description="Helical" evidence="1">
    <location>
        <begin position="21"/>
        <end position="38"/>
    </location>
</feature>
<proteinExistence type="predicted"/>
<evidence type="ECO:0000313" key="2">
    <source>
        <dbReference type="EMBL" id="ARF08375.1"/>
    </source>
</evidence>
<keyword evidence="1" id="KW-0812">Transmembrane</keyword>
<organism evidence="2">
    <name type="scientific">Catovirus CTV1</name>
    <dbReference type="NCBI Taxonomy" id="1977631"/>
    <lineage>
        <taxon>Viruses</taxon>
        <taxon>Varidnaviria</taxon>
        <taxon>Bamfordvirae</taxon>
        <taxon>Nucleocytoviricota</taxon>
        <taxon>Megaviricetes</taxon>
        <taxon>Imitervirales</taxon>
        <taxon>Mimiviridae</taxon>
        <taxon>Klosneuvirinae</taxon>
        <taxon>Catovirus</taxon>
    </lineage>
</organism>
<sequence length="39" mass="4781">MVYKKWIHLAVYFWIQKNHKLECFNLIVIIVMVYINGVI</sequence>
<protein>
    <submittedName>
        <fullName evidence="2">Uncharacterized protein</fullName>
    </submittedName>
</protein>
<reference evidence="2" key="1">
    <citation type="journal article" date="2017" name="Science">
        <title>Giant viruses with an expanded complement of translation system components.</title>
        <authorList>
            <person name="Schulz F."/>
            <person name="Yutin N."/>
            <person name="Ivanova N.N."/>
            <person name="Ortega D.R."/>
            <person name="Lee T.K."/>
            <person name="Vierheilig J."/>
            <person name="Daims H."/>
            <person name="Horn M."/>
            <person name="Wagner M."/>
            <person name="Jensen G.J."/>
            <person name="Kyrpides N.C."/>
            <person name="Koonin E.V."/>
            <person name="Woyke T."/>
        </authorList>
    </citation>
    <scope>NUCLEOTIDE SEQUENCE</scope>
    <source>
        <strain evidence="2">CTV1</strain>
    </source>
</reference>